<protein>
    <submittedName>
        <fullName evidence="2">Uncharacterized protein</fullName>
    </submittedName>
</protein>
<proteinExistence type="predicted"/>
<dbReference type="EMBL" id="UINC01070673">
    <property type="protein sequence ID" value="SVC04999.1"/>
    <property type="molecule type" value="Genomic_DNA"/>
</dbReference>
<accession>A0A382J041</accession>
<organism evidence="2">
    <name type="scientific">marine metagenome</name>
    <dbReference type="NCBI Taxonomy" id="408172"/>
    <lineage>
        <taxon>unclassified sequences</taxon>
        <taxon>metagenomes</taxon>
        <taxon>ecological metagenomes</taxon>
    </lineage>
</organism>
<evidence type="ECO:0000313" key="2">
    <source>
        <dbReference type="EMBL" id="SVC04999.1"/>
    </source>
</evidence>
<sequence length="27" mass="3058">MSPEKVADHRWEVGVLPKDTPPQDRLG</sequence>
<feature type="compositionally biased region" description="Basic and acidic residues" evidence="1">
    <location>
        <begin position="1"/>
        <end position="12"/>
    </location>
</feature>
<evidence type="ECO:0000256" key="1">
    <source>
        <dbReference type="SAM" id="MobiDB-lite"/>
    </source>
</evidence>
<reference evidence="2" key="1">
    <citation type="submission" date="2018-05" db="EMBL/GenBank/DDBJ databases">
        <authorList>
            <person name="Lanie J.A."/>
            <person name="Ng W.-L."/>
            <person name="Kazmierczak K.M."/>
            <person name="Andrzejewski T.M."/>
            <person name="Davidsen T.M."/>
            <person name="Wayne K.J."/>
            <person name="Tettelin H."/>
            <person name="Glass J.I."/>
            <person name="Rusch D."/>
            <person name="Podicherti R."/>
            <person name="Tsui H.-C.T."/>
            <person name="Winkler M.E."/>
        </authorList>
    </citation>
    <scope>NUCLEOTIDE SEQUENCE</scope>
</reference>
<feature type="non-terminal residue" evidence="2">
    <location>
        <position position="27"/>
    </location>
</feature>
<feature type="region of interest" description="Disordered" evidence="1">
    <location>
        <begin position="1"/>
        <end position="27"/>
    </location>
</feature>
<name>A0A382J041_9ZZZZ</name>
<gene>
    <name evidence="2" type="ORF">METZ01_LOCUS257853</name>
</gene>
<dbReference type="AlphaFoldDB" id="A0A382J041"/>